<dbReference type="Pfam" id="PF13833">
    <property type="entry name" value="EF-hand_8"/>
    <property type="match status" value="1"/>
</dbReference>
<dbReference type="PROSITE" id="PS50222">
    <property type="entry name" value="EF_HAND_2"/>
    <property type="match status" value="3"/>
</dbReference>
<feature type="region of interest" description="Disordered" evidence="4">
    <location>
        <begin position="31"/>
        <end position="56"/>
    </location>
</feature>
<dbReference type="FunFam" id="1.10.238.10:FF:000178">
    <property type="entry name" value="Calmodulin-2 A"/>
    <property type="match status" value="1"/>
</dbReference>
<feature type="signal peptide" evidence="5">
    <location>
        <begin position="1"/>
        <end position="22"/>
    </location>
</feature>
<organism evidence="7 8">
    <name type="scientific">Taxus chinensis</name>
    <name type="common">Chinese yew</name>
    <name type="synonym">Taxus wallichiana var. chinensis</name>
    <dbReference type="NCBI Taxonomy" id="29808"/>
    <lineage>
        <taxon>Eukaryota</taxon>
        <taxon>Viridiplantae</taxon>
        <taxon>Streptophyta</taxon>
        <taxon>Embryophyta</taxon>
        <taxon>Tracheophyta</taxon>
        <taxon>Spermatophyta</taxon>
        <taxon>Pinopsida</taxon>
        <taxon>Pinidae</taxon>
        <taxon>Conifers II</taxon>
        <taxon>Cupressales</taxon>
        <taxon>Taxaceae</taxon>
        <taxon>Taxus</taxon>
    </lineage>
</organism>
<accession>A0AA38CUW2</accession>
<dbReference type="InterPro" id="IPR018247">
    <property type="entry name" value="EF_Hand_1_Ca_BS"/>
</dbReference>
<protein>
    <recommendedName>
        <fullName evidence="6">EF-hand domain-containing protein</fullName>
    </recommendedName>
</protein>
<evidence type="ECO:0000256" key="2">
    <source>
        <dbReference type="ARBA" id="ARBA00022837"/>
    </source>
</evidence>
<dbReference type="SUPFAM" id="SSF47473">
    <property type="entry name" value="EF-hand"/>
    <property type="match status" value="1"/>
</dbReference>
<sequence length="258" mass="28405">MHRHAWMGGFVVAYFMMWDASGSKESDIEFLGSSSSRKSHSDSDSCDSRAPNSPTRRALNRLVKSVSRNALKLASALSPRRHHAAASSSFFLNSPPPKLFSEKGEAREGMMREELCAVFRHVDADGDGKISWVELKTALNSVGEDAGDDELRDIVTQLDSDGDGFIDVEEFIRLINSEERGAEEAEKELAAAFRMFEGREGGGGITPVGLHRMMCRLGVGDNSLTVEQCNFIISQVDLDGDGVVNFHEFKRMMTTAVH</sequence>
<evidence type="ECO:0000313" key="8">
    <source>
        <dbReference type="Proteomes" id="UP000824469"/>
    </source>
</evidence>
<dbReference type="InterPro" id="IPR050145">
    <property type="entry name" value="Centrin_CML-like"/>
</dbReference>
<dbReference type="GO" id="GO:0043226">
    <property type="term" value="C:organelle"/>
    <property type="evidence" value="ECO:0007669"/>
    <property type="project" value="UniProtKB-ARBA"/>
</dbReference>
<dbReference type="Pfam" id="PF13499">
    <property type="entry name" value="EF-hand_7"/>
    <property type="match status" value="1"/>
</dbReference>
<feature type="coiled-coil region" evidence="3">
    <location>
        <begin position="168"/>
        <end position="195"/>
    </location>
</feature>
<dbReference type="AlphaFoldDB" id="A0AA38CUW2"/>
<dbReference type="InterPro" id="IPR002048">
    <property type="entry name" value="EF_hand_dom"/>
</dbReference>
<dbReference type="InterPro" id="IPR011992">
    <property type="entry name" value="EF-hand-dom_pair"/>
</dbReference>
<proteinExistence type="predicted"/>
<keyword evidence="1" id="KW-0677">Repeat</keyword>
<evidence type="ECO:0000256" key="1">
    <source>
        <dbReference type="ARBA" id="ARBA00022737"/>
    </source>
</evidence>
<keyword evidence="5" id="KW-0732">Signal</keyword>
<dbReference type="EMBL" id="JAHRHJ020000009">
    <property type="protein sequence ID" value="KAH9302929.1"/>
    <property type="molecule type" value="Genomic_DNA"/>
</dbReference>
<evidence type="ECO:0000256" key="5">
    <source>
        <dbReference type="SAM" id="SignalP"/>
    </source>
</evidence>
<feature type="domain" description="EF-hand" evidence="6">
    <location>
        <begin position="110"/>
        <end position="145"/>
    </location>
</feature>
<comment type="caution">
    <text evidence="7">The sequence shown here is derived from an EMBL/GenBank/DDBJ whole genome shotgun (WGS) entry which is preliminary data.</text>
</comment>
<feature type="chain" id="PRO_5041237309" description="EF-hand domain-containing protein" evidence="5">
    <location>
        <begin position="23"/>
        <end position="258"/>
    </location>
</feature>
<dbReference type="Proteomes" id="UP000824469">
    <property type="component" value="Unassembled WGS sequence"/>
</dbReference>
<keyword evidence="2" id="KW-0106">Calcium</keyword>
<dbReference type="CDD" id="cd00051">
    <property type="entry name" value="EFh"/>
    <property type="match status" value="2"/>
</dbReference>
<dbReference type="PROSITE" id="PS00018">
    <property type="entry name" value="EF_HAND_1"/>
    <property type="match status" value="3"/>
</dbReference>
<evidence type="ECO:0000313" key="7">
    <source>
        <dbReference type="EMBL" id="KAH9302929.1"/>
    </source>
</evidence>
<keyword evidence="3" id="KW-0175">Coiled coil</keyword>
<dbReference type="OMA" id="CERMIGG"/>
<keyword evidence="8" id="KW-1185">Reference proteome</keyword>
<dbReference type="SMART" id="SM00054">
    <property type="entry name" value="EFh"/>
    <property type="match status" value="3"/>
</dbReference>
<evidence type="ECO:0000256" key="3">
    <source>
        <dbReference type="SAM" id="Coils"/>
    </source>
</evidence>
<feature type="domain" description="EF-hand" evidence="6">
    <location>
        <begin position="224"/>
        <end position="258"/>
    </location>
</feature>
<dbReference type="GO" id="GO:0005509">
    <property type="term" value="F:calcium ion binding"/>
    <property type="evidence" value="ECO:0007669"/>
    <property type="project" value="InterPro"/>
</dbReference>
<reference evidence="7 8" key="1">
    <citation type="journal article" date="2021" name="Nat. Plants">
        <title>The Taxus genome provides insights into paclitaxel biosynthesis.</title>
        <authorList>
            <person name="Xiong X."/>
            <person name="Gou J."/>
            <person name="Liao Q."/>
            <person name="Li Y."/>
            <person name="Zhou Q."/>
            <person name="Bi G."/>
            <person name="Li C."/>
            <person name="Du R."/>
            <person name="Wang X."/>
            <person name="Sun T."/>
            <person name="Guo L."/>
            <person name="Liang H."/>
            <person name="Lu P."/>
            <person name="Wu Y."/>
            <person name="Zhang Z."/>
            <person name="Ro D.K."/>
            <person name="Shang Y."/>
            <person name="Huang S."/>
            <person name="Yan J."/>
        </authorList>
    </citation>
    <scope>NUCLEOTIDE SEQUENCE [LARGE SCALE GENOMIC DNA]</scope>
    <source>
        <strain evidence="7">Ta-2019</strain>
    </source>
</reference>
<name>A0AA38CUW2_TAXCH</name>
<evidence type="ECO:0000259" key="6">
    <source>
        <dbReference type="PROSITE" id="PS50222"/>
    </source>
</evidence>
<feature type="domain" description="EF-hand" evidence="6">
    <location>
        <begin position="146"/>
        <end position="181"/>
    </location>
</feature>
<evidence type="ECO:0000256" key="4">
    <source>
        <dbReference type="SAM" id="MobiDB-lite"/>
    </source>
</evidence>
<dbReference type="Gene3D" id="1.10.238.10">
    <property type="entry name" value="EF-hand"/>
    <property type="match status" value="2"/>
</dbReference>
<dbReference type="PANTHER" id="PTHR23050">
    <property type="entry name" value="CALCIUM BINDING PROTEIN"/>
    <property type="match status" value="1"/>
</dbReference>
<gene>
    <name evidence="7" type="ORF">KI387_014512</name>
</gene>